<accession>A0A166S4M6</accession>
<proteinExistence type="predicted"/>
<evidence type="ECO:0000313" key="3">
    <source>
        <dbReference type="Proteomes" id="UP000076532"/>
    </source>
</evidence>
<sequence>MRLPRVLEPCLPVPLVMWLCAYRLPVTTKTKTQTQASLLRPRACLKDIIVLALPAAELSKPEHSSNAANKYGLSPDTDSDPSREPEIESPWRPTVVMCLPITTKTKTKTQASLLRPRACLKDIIMPVSCCRAVHT</sequence>
<gene>
    <name evidence="2" type="ORF">FIBSPDRAFT_223475</name>
</gene>
<evidence type="ECO:0000313" key="2">
    <source>
        <dbReference type="EMBL" id="KZP29012.1"/>
    </source>
</evidence>
<dbReference type="AlphaFoldDB" id="A0A166S4M6"/>
<reference evidence="2 3" key="1">
    <citation type="journal article" date="2016" name="Mol. Biol. Evol.">
        <title>Comparative Genomics of Early-Diverging Mushroom-Forming Fungi Provides Insights into the Origins of Lignocellulose Decay Capabilities.</title>
        <authorList>
            <person name="Nagy L.G."/>
            <person name="Riley R."/>
            <person name="Tritt A."/>
            <person name="Adam C."/>
            <person name="Daum C."/>
            <person name="Floudas D."/>
            <person name="Sun H."/>
            <person name="Yadav J.S."/>
            <person name="Pangilinan J."/>
            <person name="Larsson K.H."/>
            <person name="Matsuura K."/>
            <person name="Barry K."/>
            <person name="Labutti K."/>
            <person name="Kuo R."/>
            <person name="Ohm R.A."/>
            <person name="Bhattacharya S.S."/>
            <person name="Shirouzu T."/>
            <person name="Yoshinaga Y."/>
            <person name="Martin F.M."/>
            <person name="Grigoriev I.V."/>
            <person name="Hibbett D.S."/>
        </authorList>
    </citation>
    <scope>NUCLEOTIDE SEQUENCE [LARGE SCALE GENOMIC DNA]</scope>
    <source>
        <strain evidence="2 3">CBS 109695</strain>
    </source>
</reference>
<dbReference type="EMBL" id="KV417500">
    <property type="protein sequence ID" value="KZP29012.1"/>
    <property type="molecule type" value="Genomic_DNA"/>
</dbReference>
<evidence type="ECO:0000256" key="1">
    <source>
        <dbReference type="SAM" id="MobiDB-lite"/>
    </source>
</evidence>
<protein>
    <submittedName>
        <fullName evidence="2">Uncharacterized protein</fullName>
    </submittedName>
</protein>
<dbReference type="Proteomes" id="UP000076532">
    <property type="component" value="Unassembled WGS sequence"/>
</dbReference>
<keyword evidence="3" id="KW-1185">Reference proteome</keyword>
<feature type="region of interest" description="Disordered" evidence="1">
    <location>
        <begin position="58"/>
        <end position="89"/>
    </location>
</feature>
<organism evidence="2 3">
    <name type="scientific">Athelia psychrophila</name>
    <dbReference type="NCBI Taxonomy" id="1759441"/>
    <lineage>
        <taxon>Eukaryota</taxon>
        <taxon>Fungi</taxon>
        <taxon>Dikarya</taxon>
        <taxon>Basidiomycota</taxon>
        <taxon>Agaricomycotina</taxon>
        <taxon>Agaricomycetes</taxon>
        <taxon>Agaricomycetidae</taxon>
        <taxon>Atheliales</taxon>
        <taxon>Atheliaceae</taxon>
        <taxon>Athelia</taxon>
    </lineage>
</organism>
<name>A0A166S4M6_9AGAM</name>